<feature type="compositionally biased region" description="Polar residues" evidence="1">
    <location>
        <begin position="72"/>
        <end position="82"/>
    </location>
</feature>
<dbReference type="InterPro" id="IPR011990">
    <property type="entry name" value="TPR-like_helical_dom_sf"/>
</dbReference>
<organism evidence="2 3">
    <name type="scientific">Klebsormidium nitens</name>
    <name type="common">Green alga</name>
    <name type="synonym">Ulothrix nitens</name>
    <dbReference type="NCBI Taxonomy" id="105231"/>
    <lineage>
        <taxon>Eukaryota</taxon>
        <taxon>Viridiplantae</taxon>
        <taxon>Streptophyta</taxon>
        <taxon>Klebsormidiophyceae</taxon>
        <taxon>Klebsormidiales</taxon>
        <taxon>Klebsormidiaceae</taxon>
        <taxon>Klebsormidium</taxon>
    </lineage>
</organism>
<evidence type="ECO:0000313" key="2">
    <source>
        <dbReference type="EMBL" id="GAQ87802.1"/>
    </source>
</evidence>
<keyword evidence="3" id="KW-1185">Reference proteome</keyword>
<dbReference type="OrthoDB" id="626167at2759"/>
<evidence type="ECO:0000313" key="3">
    <source>
        <dbReference type="Proteomes" id="UP000054558"/>
    </source>
</evidence>
<proteinExistence type="predicted"/>
<evidence type="ECO:0000256" key="1">
    <source>
        <dbReference type="SAM" id="MobiDB-lite"/>
    </source>
</evidence>
<dbReference type="Pfam" id="PF13374">
    <property type="entry name" value="TPR_10"/>
    <property type="match status" value="1"/>
</dbReference>
<dbReference type="AlphaFoldDB" id="A0A1Y1ICY0"/>
<feature type="region of interest" description="Disordered" evidence="1">
    <location>
        <begin position="55"/>
        <end position="82"/>
    </location>
</feature>
<accession>A0A1Y1ICY0</accession>
<sequence length="82" mass="8699">MGALVCKKGRDEEAVPLFKRALGIREKALGPAHPDTNTLRSDLEDAERKVAQMALRTDQGMGSSVGEDTAESRSSGAQGTVK</sequence>
<dbReference type="Gene3D" id="1.25.40.10">
    <property type="entry name" value="Tetratricopeptide repeat domain"/>
    <property type="match status" value="1"/>
</dbReference>
<name>A0A1Y1ICY0_KLENI</name>
<dbReference type="EMBL" id="DF237327">
    <property type="protein sequence ID" value="GAQ87802.1"/>
    <property type="molecule type" value="Genomic_DNA"/>
</dbReference>
<gene>
    <name evidence="2" type="ORF">KFL_003780080</name>
</gene>
<protein>
    <submittedName>
        <fullName evidence="2">Kinesin light chain</fullName>
    </submittedName>
</protein>
<dbReference type="Proteomes" id="UP000054558">
    <property type="component" value="Unassembled WGS sequence"/>
</dbReference>
<reference evidence="2 3" key="1">
    <citation type="journal article" date="2014" name="Nat. Commun.">
        <title>Klebsormidium flaccidum genome reveals primary factors for plant terrestrial adaptation.</title>
        <authorList>
            <person name="Hori K."/>
            <person name="Maruyama F."/>
            <person name="Fujisawa T."/>
            <person name="Togashi T."/>
            <person name="Yamamoto N."/>
            <person name="Seo M."/>
            <person name="Sato S."/>
            <person name="Yamada T."/>
            <person name="Mori H."/>
            <person name="Tajima N."/>
            <person name="Moriyama T."/>
            <person name="Ikeuchi M."/>
            <person name="Watanabe M."/>
            <person name="Wada H."/>
            <person name="Kobayashi K."/>
            <person name="Saito M."/>
            <person name="Masuda T."/>
            <person name="Sasaki-Sekimoto Y."/>
            <person name="Mashiguchi K."/>
            <person name="Awai K."/>
            <person name="Shimojima M."/>
            <person name="Masuda S."/>
            <person name="Iwai M."/>
            <person name="Nobusawa T."/>
            <person name="Narise T."/>
            <person name="Kondo S."/>
            <person name="Saito H."/>
            <person name="Sato R."/>
            <person name="Murakawa M."/>
            <person name="Ihara Y."/>
            <person name="Oshima-Yamada Y."/>
            <person name="Ohtaka K."/>
            <person name="Satoh M."/>
            <person name="Sonobe K."/>
            <person name="Ishii M."/>
            <person name="Ohtani R."/>
            <person name="Kanamori-Sato M."/>
            <person name="Honoki R."/>
            <person name="Miyazaki D."/>
            <person name="Mochizuki H."/>
            <person name="Umetsu J."/>
            <person name="Higashi K."/>
            <person name="Shibata D."/>
            <person name="Kamiya Y."/>
            <person name="Sato N."/>
            <person name="Nakamura Y."/>
            <person name="Tabata S."/>
            <person name="Ida S."/>
            <person name="Kurokawa K."/>
            <person name="Ohta H."/>
        </authorList>
    </citation>
    <scope>NUCLEOTIDE SEQUENCE [LARGE SCALE GENOMIC DNA]</scope>
    <source>
        <strain evidence="2 3">NIES-2285</strain>
    </source>
</reference>